<dbReference type="Proteomes" id="UP000219514">
    <property type="component" value="Unassembled WGS sequence"/>
</dbReference>
<evidence type="ECO:0000259" key="4">
    <source>
        <dbReference type="PROSITE" id="PS50072"/>
    </source>
</evidence>
<evidence type="ECO:0000256" key="2">
    <source>
        <dbReference type="SAM" id="MobiDB-lite"/>
    </source>
</evidence>
<keyword evidence="6" id="KW-1185">Reference proteome</keyword>
<evidence type="ECO:0000256" key="3">
    <source>
        <dbReference type="SAM" id="SignalP"/>
    </source>
</evidence>
<evidence type="ECO:0000256" key="1">
    <source>
        <dbReference type="ARBA" id="ARBA00002388"/>
    </source>
</evidence>
<dbReference type="AlphaFoldDB" id="A0A285EAC7"/>
<dbReference type="Pfam" id="PF00160">
    <property type="entry name" value="Pro_isomerase"/>
    <property type="match status" value="1"/>
</dbReference>
<evidence type="ECO:0000313" key="6">
    <source>
        <dbReference type="Proteomes" id="UP000219514"/>
    </source>
</evidence>
<dbReference type="PROSITE" id="PS51257">
    <property type="entry name" value="PROKAR_LIPOPROTEIN"/>
    <property type="match status" value="1"/>
</dbReference>
<feature type="chain" id="PRO_5038532460" evidence="3">
    <location>
        <begin position="20"/>
        <end position="239"/>
    </location>
</feature>
<keyword evidence="5" id="KW-0413">Isomerase</keyword>
<feature type="region of interest" description="Disordered" evidence="2">
    <location>
        <begin position="27"/>
        <end position="53"/>
    </location>
</feature>
<dbReference type="InterPro" id="IPR002130">
    <property type="entry name" value="Cyclophilin-type_PPIase_dom"/>
</dbReference>
<dbReference type="InterPro" id="IPR029000">
    <property type="entry name" value="Cyclophilin-like_dom_sf"/>
</dbReference>
<sequence>MTARLRVAGALAGALLALAACSGDDPGAASSAGSGSGGASGGDSTASGTTTCEWEAGSTANPYLIEVDTPPEEVPTEGTTDLLMTTNLGELTLTLDQEATPCAAASLAHLTEAGFFDDSPCHREVDSPGLQVLQCGDPTGTGAGGPTYTSPTEVTGEETYPRGTVAMANSGQGVDGSQFFLVWGDSQLPPDYTVVGTVDDAGLAVLDVVAANGNDGSMDPSPGGGAPSVPVTIESMTVA</sequence>
<dbReference type="Gene3D" id="2.40.100.10">
    <property type="entry name" value="Cyclophilin-like"/>
    <property type="match status" value="1"/>
</dbReference>
<dbReference type="PROSITE" id="PS50072">
    <property type="entry name" value="CSA_PPIASE_2"/>
    <property type="match status" value="1"/>
</dbReference>
<protein>
    <submittedName>
        <fullName evidence="5">Peptidyl-prolyl cis-trans isomerase B (Cyclophilin B)</fullName>
    </submittedName>
</protein>
<dbReference type="OrthoDB" id="5507614at2"/>
<feature type="region of interest" description="Disordered" evidence="2">
    <location>
        <begin position="214"/>
        <end position="239"/>
    </location>
</feature>
<organism evidence="5 6">
    <name type="scientific">Geodermatophilus sabuli</name>
    <dbReference type="NCBI Taxonomy" id="1564158"/>
    <lineage>
        <taxon>Bacteria</taxon>
        <taxon>Bacillati</taxon>
        <taxon>Actinomycetota</taxon>
        <taxon>Actinomycetes</taxon>
        <taxon>Geodermatophilales</taxon>
        <taxon>Geodermatophilaceae</taxon>
        <taxon>Geodermatophilus</taxon>
    </lineage>
</organism>
<dbReference type="PANTHER" id="PTHR45625:SF3">
    <property type="entry name" value="PEPTIDYL-PROLYL CIS-TRANS ISOMERASE B-RELATED"/>
    <property type="match status" value="1"/>
</dbReference>
<feature type="signal peptide" evidence="3">
    <location>
        <begin position="1"/>
        <end position="19"/>
    </location>
</feature>
<dbReference type="GO" id="GO:0003755">
    <property type="term" value="F:peptidyl-prolyl cis-trans isomerase activity"/>
    <property type="evidence" value="ECO:0007669"/>
    <property type="project" value="InterPro"/>
</dbReference>
<dbReference type="SUPFAM" id="SSF50891">
    <property type="entry name" value="Cyclophilin-like"/>
    <property type="match status" value="1"/>
</dbReference>
<dbReference type="EMBL" id="OBDO01000001">
    <property type="protein sequence ID" value="SNX95174.1"/>
    <property type="molecule type" value="Genomic_DNA"/>
</dbReference>
<proteinExistence type="predicted"/>
<evidence type="ECO:0000313" key="5">
    <source>
        <dbReference type="EMBL" id="SNX95174.1"/>
    </source>
</evidence>
<feature type="compositionally biased region" description="Low complexity" evidence="2">
    <location>
        <begin position="42"/>
        <end position="51"/>
    </location>
</feature>
<dbReference type="PANTHER" id="PTHR45625">
    <property type="entry name" value="PEPTIDYL-PROLYL CIS-TRANS ISOMERASE-RELATED"/>
    <property type="match status" value="1"/>
</dbReference>
<dbReference type="CDD" id="cd00317">
    <property type="entry name" value="cyclophilin"/>
    <property type="match status" value="1"/>
</dbReference>
<gene>
    <name evidence="5" type="ORF">SAMN06893097_101982</name>
</gene>
<comment type="function">
    <text evidence="1">PPIases accelerate the folding of proteins. It catalyzes the cis-trans isomerization of proline imidic peptide bonds in oligopeptides.</text>
</comment>
<dbReference type="InterPro" id="IPR044666">
    <property type="entry name" value="Cyclophilin_A-like"/>
</dbReference>
<keyword evidence="3" id="KW-0732">Signal</keyword>
<dbReference type="RefSeq" id="WP_097204795.1">
    <property type="nucleotide sequence ID" value="NZ_JACHXB010000001.1"/>
</dbReference>
<accession>A0A285EAC7</accession>
<reference evidence="5 6" key="1">
    <citation type="submission" date="2017-09" db="EMBL/GenBank/DDBJ databases">
        <authorList>
            <person name="Ehlers B."/>
            <person name="Leendertz F.H."/>
        </authorList>
    </citation>
    <scope>NUCLEOTIDE SEQUENCE [LARGE SCALE GENOMIC DNA]</scope>
    <source>
        <strain evidence="5 6">DSM 46844</strain>
    </source>
</reference>
<feature type="domain" description="PPIase cyclophilin-type" evidence="4">
    <location>
        <begin position="86"/>
        <end position="238"/>
    </location>
</feature>
<name>A0A285EAC7_9ACTN</name>